<evidence type="ECO:0000259" key="6">
    <source>
        <dbReference type="Pfam" id="PF07980"/>
    </source>
</evidence>
<proteinExistence type="inferred from homology"/>
<gene>
    <name evidence="8" type="ORF">GME02_09585</name>
</gene>
<reference evidence="8 9" key="1">
    <citation type="journal article" date="2019" name="Nat. Med.">
        <title>A library of human gut bacterial isolates paired with longitudinal multiomics data enables mechanistic microbiome research.</title>
        <authorList>
            <person name="Poyet M."/>
            <person name="Groussin M."/>
            <person name="Gibbons S.M."/>
            <person name="Avila-Pacheco J."/>
            <person name="Jiang X."/>
            <person name="Kearney S.M."/>
            <person name="Perrotta A.R."/>
            <person name="Berdy B."/>
            <person name="Zhao S."/>
            <person name="Lieberman T.D."/>
            <person name="Swanson P.K."/>
            <person name="Smith M."/>
            <person name="Roesemann S."/>
            <person name="Alexander J.E."/>
            <person name="Rich S.A."/>
            <person name="Livny J."/>
            <person name="Vlamakis H."/>
            <person name="Clish C."/>
            <person name="Bullock K."/>
            <person name="Deik A."/>
            <person name="Scott J."/>
            <person name="Pierce K.A."/>
            <person name="Xavier R.J."/>
            <person name="Alm E.J."/>
        </authorList>
    </citation>
    <scope>NUCLEOTIDE SEQUENCE [LARGE SCALE GENOMIC DNA]</scope>
    <source>
        <strain evidence="8 9">BIOML-A11</strain>
    </source>
</reference>
<name>A0A9Q4WT87_9BACT</name>
<evidence type="ECO:0000256" key="3">
    <source>
        <dbReference type="ARBA" id="ARBA00022729"/>
    </source>
</evidence>
<comment type="similarity">
    <text evidence="2">Belongs to the SusD family.</text>
</comment>
<evidence type="ECO:0000256" key="4">
    <source>
        <dbReference type="ARBA" id="ARBA00023136"/>
    </source>
</evidence>
<dbReference type="EMBL" id="WNDD01000009">
    <property type="protein sequence ID" value="MTV01909.1"/>
    <property type="molecule type" value="Genomic_DNA"/>
</dbReference>
<comment type="subcellular location">
    <subcellularLocation>
        <location evidence="1">Cell outer membrane</location>
    </subcellularLocation>
</comment>
<dbReference type="InterPro" id="IPR012944">
    <property type="entry name" value="SusD_RagB_dom"/>
</dbReference>
<feature type="domain" description="SusD-like N-terminal" evidence="7">
    <location>
        <begin position="24"/>
        <end position="224"/>
    </location>
</feature>
<dbReference type="Pfam" id="PF14322">
    <property type="entry name" value="SusD-like_3"/>
    <property type="match status" value="1"/>
</dbReference>
<dbReference type="RefSeq" id="WP_005648417.1">
    <property type="nucleotide sequence ID" value="NZ_BAABZJ010000001.1"/>
</dbReference>
<evidence type="ECO:0000256" key="2">
    <source>
        <dbReference type="ARBA" id="ARBA00006275"/>
    </source>
</evidence>
<sequence length="537" mass="61220">MNTYTKFFLALCCSGTIVSCSNDLDEKVYSKITEQTYNYTVDDFSPSIASVYSQLRSFPSHGGYFTTQEVSADAIVMPPNASGWDDGGVYRRMHYQTWNSEQGHVSEIWSNFYQGALLCNKVIEQIENGILPASSEADKTMGLAELRAMRAYYYWQICDNFGDAPLVTTTTMELPSKSNRKEIFDFIVKELKEIIPSLSEEQGGNFYGRMNKWAAKTLLANIYLNAKVYTGEEHWDDCIQQCDDIINSNRFALSDNYKDPFRSTGVETSKEVIFTIPFDANIAGGNSIHMFSWHGELKKKYETEATPWGCGSAMGVTQFIDTYDPEDSRLADSWLMGEQRAADGSPLYGTYDKMGEPLVYTKDLPDGNYTSEMEGFRMNKFEIVKGEQSSSETDVPLFRYAEVLLMKAECLLRSGKPGAGLLVTEVRKRAFKDNPELAIVTDAQLQENSSYQYGYVEHYTVTDKGNTDLIRFGRMYDELGWEFAWEMHRRRDAIRFGVYTKKSWLSHKPQGDYRSVFPIPEKVLTSNPNLEQNPHYK</sequence>
<dbReference type="Gene3D" id="1.25.40.390">
    <property type="match status" value="1"/>
</dbReference>
<feature type="domain" description="RagB/SusD" evidence="6">
    <location>
        <begin position="316"/>
        <end position="536"/>
    </location>
</feature>
<evidence type="ECO:0000256" key="5">
    <source>
        <dbReference type="ARBA" id="ARBA00023237"/>
    </source>
</evidence>
<keyword evidence="4" id="KW-0472">Membrane</keyword>
<organism evidence="8 9">
    <name type="scientific">Parabacteroides merdae</name>
    <dbReference type="NCBI Taxonomy" id="46503"/>
    <lineage>
        <taxon>Bacteria</taxon>
        <taxon>Pseudomonadati</taxon>
        <taxon>Bacteroidota</taxon>
        <taxon>Bacteroidia</taxon>
        <taxon>Bacteroidales</taxon>
        <taxon>Tannerellaceae</taxon>
        <taxon>Parabacteroides</taxon>
    </lineage>
</organism>
<evidence type="ECO:0000259" key="7">
    <source>
        <dbReference type="Pfam" id="PF14322"/>
    </source>
</evidence>
<comment type="caution">
    <text evidence="8">The sequence shown here is derived from an EMBL/GenBank/DDBJ whole genome shotgun (WGS) entry which is preliminary data.</text>
</comment>
<evidence type="ECO:0000313" key="8">
    <source>
        <dbReference type="EMBL" id="MTV01909.1"/>
    </source>
</evidence>
<accession>A0A9Q4WT87</accession>
<dbReference type="Proteomes" id="UP000482671">
    <property type="component" value="Unassembled WGS sequence"/>
</dbReference>
<dbReference type="SUPFAM" id="SSF48452">
    <property type="entry name" value="TPR-like"/>
    <property type="match status" value="1"/>
</dbReference>
<dbReference type="Pfam" id="PF07980">
    <property type="entry name" value="SusD_RagB"/>
    <property type="match status" value="1"/>
</dbReference>
<keyword evidence="5" id="KW-0998">Cell outer membrane</keyword>
<dbReference type="InterPro" id="IPR011990">
    <property type="entry name" value="TPR-like_helical_dom_sf"/>
</dbReference>
<keyword evidence="3" id="KW-0732">Signal</keyword>
<evidence type="ECO:0000256" key="1">
    <source>
        <dbReference type="ARBA" id="ARBA00004442"/>
    </source>
</evidence>
<protein>
    <submittedName>
        <fullName evidence="8">RagB/SusD family nutrient uptake outer membrane protein</fullName>
    </submittedName>
</protein>
<dbReference type="GO" id="GO:0009279">
    <property type="term" value="C:cell outer membrane"/>
    <property type="evidence" value="ECO:0007669"/>
    <property type="project" value="UniProtKB-SubCell"/>
</dbReference>
<evidence type="ECO:0000313" key="9">
    <source>
        <dbReference type="Proteomes" id="UP000482671"/>
    </source>
</evidence>
<dbReference type="InterPro" id="IPR033985">
    <property type="entry name" value="SusD-like_N"/>
</dbReference>
<dbReference type="PROSITE" id="PS51257">
    <property type="entry name" value="PROKAR_LIPOPROTEIN"/>
    <property type="match status" value="1"/>
</dbReference>
<dbReference type="AlphaFoldDB" id="A0A9Q4WT87"/>